<dbReference type="EMBL" id="KN822985">
    <property type="protein sequence ID" value="KIO29243.1"/>
    <property type="molecule type" value="Genomic_DNA"/>
</dbReference>
<evidence type="ECO:0000313" key="2">
    <source>
        <dbReference type="EMBL" id="KIO29243.1"/>
    </source>
</evidence>
<evidence type="ECO:0000259" key="1">
    <source>
        <dbReference type="PROSITE" id="PS50181"/>
    </source>
</evidence>
<evidence type="ECO:0000313" key="3">
    <source>
        <dbReference type="Proteomes" id="UP000054248"/>
    </source>
</evidence>
<dbReference type="SUPFAM" id="SSF81383">
    <property type="entry name" value="F-box domain"/>
    <property type="match status" value="1"/>
</dbReference>
<dbReference type="AlphaFoldDB" id="A0A0C3L5Y1"/>
<dbReference type="OrthoDB" id="2688364at2759"/>
<sequence length="189" mass="21949">MSFSSLPDDILFEVFTCLNFHSIIALRQTCRRCYVMSKTKAIWLHFFHCVISDPTSRRDVFHKTPSSCSSECLEKSITRMVRFETNWKNAQMQQIRYFMPPDGYAATLVPGGRWFLGSANEGVGTLLYYDLESRSPEIKGRVLIDYHRHWRIWAMDLAVDPTAAQLQFDLALELTTQGKIGTWRKMQPQ</sequence>
<reference evidence="2 3" key="1">
    <citation type="submission" date="2014-04" db="EMBL/GenBank/DDBJ databases">
        <authorList>
            <consortium name="DOE Joint Genome Institute"/>
            <person name="Kuo A."/>
            <person name="Girlanda M."/>
            <person name="Perotto S."/>
            <person name="Kohler A."/>
            <person name="Nagy L.G."/>
            <person name="Floudas D."/>
            <person name="Copeland A."/>
            <person name="Barry K.W."/>
            <person name="Cichocki N."/>
            <person name="Veneault-Fourrey C."/>
            <person name="LaButti K."/>
            <person name="Lindquist E.A."/>
            <person name="Lipzen A."/>
            <person name="Lundell T."/>
            <person name="Morin E."/>
            <person name="Murat C."/>
            <person name="Sun H."/>
            <person name="Tunlid A."/>
            <person name="Henrissat B."/>
            <person name="Grigoriev I.V."/>
            <person name="Hibbett D.S."/>
            <person name="Martin F."/>
            <person name="Nordberg H.P."/>
            <person name="Cantor M.N."/>
            <person name="Hua S.X."/>
        </authorList>
    </citation>
    <scope>NUCLEOTIDE SEQUENCE [LARGE SCALE GENOMIC DNA]</scope>
    <source>
        <strain evidence="2 3">MUT 4182</strain>
    </source>
</reference>
<dbReference type="HOGENOM" id="CLU_123494_0_0_1"/>
<organism evidence="2 3">
    <name type="scientific">Tulasnella calospora MUT 4182</name>
    <dbReference type="NCBI Taxonomy" id="1051891"/>
    <lineage>
        <taxon>Eukaryota</taxon>
        <taxon>Fungi</taxon>
        <taxon>Dikarya</taxon>
        <taxon>Basidiomycota</taxon>
        <taxon>Agaricomycotina</taxon>
        <taxon>Agaricomycetes</taxon>
        <taxon>Cantharellales</taxon>
        <taxon>Tulasnellaceae</taxon>
        <taxon>Tulasnella</taxon>
    </lineage>
</organism>
<dbReference type="InterPro" id="IPR036047">
    <property type="entry name" value="F-box-like_dom_sf"/>
</dbReference>
<dbReference type="Pfam" id="PF00646">
    <property type="entry name" value="F-box"/>
    <property type="match status" value="1"/>
</dbReference>
<reference evidence="3" key="2">
    <citation type="submission" date="2015-01" db="EMBL/GenBank/DDBJ databases">
        <title>Evolutionary Origins and Diversification of the Mycorrhizal Mutualists.</title>
        <authorList>
            <consortium name="DOE Joint Genome Institute"/>
            <consortium name="Mycorrhizal Genomics Consortium"/>
            <person name="Kohler A."/>
            <person name="Kuo A."/>
            <person name="Nagy L.G."/>
            <person name="Floudas D."/>
            <person name="Copeland A."/>
            <person name="Barry K.W."/>
            <person name="Cichocki N."/>
            <person name="Veneault-Fourrey C."/>
            <person name="LaButti K."/>
            <person name="Lindquist E.A."/>
            <person name="Lipzen A."/>
            <person name="Lundell T."/>
            <person name="Morin E."/>
            <person name="Murat C."/>
            <person name="Riley R."/>
            <person name="Ohm R."/>
            <person name="Sun H."/>
            <person name="Tunlid A."/>
            <person name="Henrissat B."/>
            <person name="Grigoriev I.V."/>
            <person name="Hibbett D.S."/>
            <person name="Martin F."/>
        </authorList>
    </citation>
    <scope>NUCLEOTIDE SEQUENCE [LARGE SCALE GENOMIC DNA]</scope>
    <source>
        <strain evidence="3">MUT 4182</strain>
    </source>
</reference>
<dbReference type="PROSITE" id="PS50181">
    <property type="entry name" value="FBOX"/>
    <property type="match status" value="1"/>
</dbReference>
<dbReference type="SMART" id="SM00256">
    <property type="entry name" value="FBOX"/>
    <property type="match status" value="1"/>
</dbReference>
<accession>A0A0C3L5Y1</accession>
<gene>
    <name evidence="2" type="ORF">M407DRAFT_21637</name>
</gene>
<dbReference type="Gene3D" id="1.20.1280.50">
    <property type="match status" value="1"/>
</dbReference>
<proteinExistence type="predicted"/>
<name>A0A0C3L5Y1_9AGAM</name>
<dbReference type="Proteomes" id="UP000054248">
    <property type="component" value="Unassembled WGS sequence"/>
</dbReference>
<dbReference type="InterPro" id="IPR001810">
    <property type="entry name" value="F-box_dom"/>
</dbReference>
<protein>
    <recommendedName>
        <fullName evidence="1">F-box domain-containing protein</fullName>
    </recommendedName>
</protein>
<keyword evidence="3" id="KW-1185">Reference proteome</keyword>
<feature type="domain" description="F-box" evidence="1">
    <location>
        <begin position="1"/>
        <end position="46"/>
    </location>
</feature>